<reference evidence="1 2" key="1">
    <citation type="submission" date="2016-10" db="EMBL/GenBank/DDBJ databases">
        <authorList>
            <person name="Varghese N."/>
            <person name="Submissions S."/>
        </authorList>
    </citation>
    <scope>NUCLEOTIDE SEQUENCE [LARGE SCALE GENOMIC DNA]</scope>
    <source>
        <strain evidence="1 2">BS2775</strain>
    </source>
</reference>
<gene>
    <name evidence="1" type="ORF">SAMN04490197_2727</name>
</gene>
<organism evidence="1 2">
    <name type="scientific">Pseudomonas orientalis</name>
    <dbReference type="NCBI Taxonomy" id="76758"/>
    <lineage>
        <taxon>Bacteria</taxon>
        <taxon>Pseudomonadati</taxon>
        <taxon>Pseudomonadota</taxon>
        <taxon>Gammaproteobacteria</taxon>
        <taxon>Pseudomonadales</taxon>
        <taxon>Pseudomonadaceae</taxon>
        <taxon>Pseudomonas</taxon>
    </lineage>
</organism>
<evidence type="ECO:0000313" key="2">
    <source>
        <dbReference type="Proteomes" id="UP000183653"/>
    </source>
</evidence>
<dbReference type="AlphaFoldDB" id="A0A1H2FNM4"/>
<sequence>MEINTPTLELKLDNGKTLSVEVVSYHLKFNEKLHVGVTGKIHKIGTFKINSSAYKSWGPVKAIKYATGECSVVTGHPPKMTLRTITYKISQDF</sequence>
<protein>
    <submittedName>
        <fullName evidence="1">Uncharacterized protein</fullName>
    </submittedName>
</protein>
<name>A0A1H2FNM4_9PSED</name>
<dbReference type="Proteomes" id="UP000183653">
    <property type="component" value="Chromosome I"/>
</dbReference>
<dbReference type="EMBL" id="LT629782">
    <property type="protein sequence ID" value="SDU08977.1"/>
    <property type="molecule type" value="Genomic_DNA"/>
</dbReference>
<evidence type="ECO:0000313" key="1">
    <source>
        <dbReference type="EMBL" id="SDU08977.1"/>
    </source>
</evidence>
<accession>A0A1H2FNM4</accession>
<proteinExistence type="predicted"/>
<keyword evidence="2" id="KW-1185">Reference proteome</keyword>